<dbReference type="CDD" id="cd00555">
    <property type="entry name" value="Maf"/>
    <property type="match status" value="1"/>
</dbReference>
<comment type="caution">
    <text evidence="4">Lacks conserved residue(s) required for the propagation of feature annotation.</text>
</comment>
<dbReference type="PANTHER" id="PTHR43213:SF5">
    <property type="entry name" value="BIFUNCTIONAL DTTP_UTP PYROPHOSPHATASE_METHYLTRANSFERASE PROTEIN-RELATED"/>
    <property type="match status" value="1"/>
</dbReference>
<comment type="catalytic activity">
    <reaction evidence="4">
        <text>UTP + H2O = UMP + diphosphate + H(+)</text>
        <dbReference type="Rhea" id="RHEA:29395"/>
        <dbReference type="ChEBI" id="CHEBI:15377"/>
        <dbReference type="ChEBI" id="CHEBI:15378"/>
        <dbReference type="ChEBI" id="CHEBI:33019"/>
        <dbReference type="ChEBI" id="CHEBI:46398"/>
        <dbReference type="ChEBI" id="CHEBI:57865"/>
        <dbReference type="EC" id="3.6.1.9"/>
    </reaction>
</comment>
<comment type="function">
    <text evidence="4">Nucleoside triphosphate pyrophosphatase that hydrolyzes dTTP and UTP. May have a dual role in cell division arrest and in preventing the incorporation of modified nucleotides into cellular nucleic acids.</text>
</comment>
<feature type="active site" description="Proton acceptor" evidence="4">
    <location>
        <position position="67"/>
    </location>
</feature>
<protein>
    <recommendedName>
        <fullName evidence="4">dTTP/UTP pyrophosphatase</fullName>
        <shortName evidence="4">dTTPase/UTPase</shortName>
        <ecNumber evidence="4">3.6.1.9</ecNumber>
    </recommendedName>
    <alternativeName>
        <fullName evidence="4">Nucleoside triphosphate pyrophosphatase</fullName>
    </alternativeName>
    <alternativeName>
        <fullName evidence="4">Nucleotide pyrophosphatase</fullName>
        <shortName evidence="4">Nucleotide PPase</shortName>
    </alternativeName>
</protein>
<evidence type="ECO:0000313" key="6">
    <source>
        <dbReference type="Proteomes" id="UP000676506"/>
    </source>
</evidence>
<evidence type="ECO:0000256" key="4">
    <source>
        <dbReference type="HAMAP-Rule" id="MF_00528"/>
    </source>
</evidence>
<dbReference type="InterPro" id="IPR029001">
    <property type="entry name" value="ITPase-like_fam"/>
</dbReference>
<dbReference type="PANTHER" id="PTHR43213">
    <property type="entry name" value="BIFUNCTIONAL DTTP/UTP PYROPHOSPHATASE/METHYLTRANSFERASE PROTEIN-RELATED"/>
    <property type="match status" value="1"/>
</dbReference>
<comment type="cofactor">
    <cofactor evidence="1 4">
        <name>a divalent metal cation</name>
        <dbReference type="ChEBI" id="CHEBI:60240"/>
    </cofactor>
</comment>
<feature type="site" description="Important for substrate specificity" evidence="4">
    <location>
        <position position="11"/>
    </location>
</feature>
<proteinExistence type="inferred from homology"/>
<dbReference type="NCBIfam" id="TIGR00172">
    <property type="entry name" value="maf"/>
    <property type="match status" value="1"/>
</dbReference>
<dbReference type="PIRSF" id="PIRSF006305">
    <property type="entry name" value="Maf"/>
    <property type="match status" value="1"/>
</dbReference>
<comment type="subcellular location">
    <subcellularLocation>
        <location evidence="4">Cytoplasm</location>
    </subcellularLocation>
</comment>
<comment type="catalytic activity">
    <reaction evidence="4">
        <text>dTTP + H2O = dTMP + diphosphate + H(+)</text>
        <dbReference type="Rhea" id="RHEA:28534"/>
        <dbReference type="ChEBI" id="CHEBI:15377"/>
        <dbReference type="ChEBI" id="CHEBI:15378"/>
        <dbReference type="ChEBI" id="CHEBI:33019"/>
        <dbReference type="ChEBI" id="CHEBI:37568"/>
        <dbReference type="ChEBI" id="CHEBI:63528"/>
        <dbReference type="EC" id="3.6.1.9"/>
    </reaction>
</comment>
<sequence>MKLILASASPRRIELLTLAGYAFDVQATDTDETQLPQEAPEAYVRRVALAKAQSVVTCEPALILGADTTVVLDGECLGKPGDAEAATHMLHRLSGRSHEVLTGVAIRRSTDAVCRVTHERTLVTFDDLPAAWIADYVASGEPFGKAGAYAIQGRAGTRITRIEGNYHNVVGLPMASVIRLLDELRLLDEPRS</sequence>
<name>A0ABX8BDM5_9BACT</name>
<dbReference type="SUPFAM" id="SSF52972">
    <property type="entry name" value="ITPase-like"/>
    <property type="match status" value="1"/>
</dbReference>
<dbReference type="RefSeq" id="WP_211429638.1">
    <property type="nucleotide sequence ID" value="NZ_CP072648.1"/>
</dbReference>
<evidence type="ECO:0000313" key="5">
    <source>
        <dbReference type="EMBL" id="QUW03748.1"/>
    </source>
</evidence>
<dbReference type="InterPro" id="IPR003697">
    <property type="entry name" value="Maf-like"/>
</dbReference>
<accession>A0ABX8BDM5</accession>
<evidence type="ECO:0000256" key="3">
    <source>
        <dbReference type="ARBA" id="ARBA00023080"/>
    </source>
</evidence>
<gene>
    <name evidence="5" type="primary">maf</name>
    <name evidence="5" type="ORF">J8C06_04765</name>
</gene>
<reference evidence="5 6" key="1">
    <citation type="submission" date="2021-03" db="EMBL/GenBank/DDBJ databases">
        <title>Genomic and phenotypic characterization of Chloracidobacterium isolates provides evidence for multiple species.</title>
        <authorList>
            <person name="Saini M.K."/>
            <person name="Costas A.M.G."/>
            <person name="Tank M."/>
            <person name="Bryant D.A."/>
        </authorList>
    </citation>
    <scope>NUCLEOTIDE SEQUENCE [LARGE SCALE GENOMIC DNA]</scope>
    <source>
        <strain evidence="5 6">BV2-C</strain>
    </source>
</reference>
<dbReference type="Pfam" id="PF02545">
    <property type="entry name" value="Maf"/>
    <property type="match status" value="1"/>
</dbReference>
<evidence type="ECO:0000256" key="1">
    <source>
        <dbReference type="ARBA" id="ARBA00001968"/>
    </source>
</evidence>
<keyword evidence="4" id="KW-0963">Cytoplasm</keyword>
<feature type="site" description="Important for substrate specificity" evidence="4">
    <location>
        <position position="68"/>
    </location>
</feature>
<keyword evidence="2 4" id="KW-0378">Hydrolase</keyword>
<dbReference type="HAMAP" id="MF_00528">
    <property type="entry name" value="Maf"/>
    <property type="match status" value="1"/>
</dbReference>
<evidence type="ECO:0000256" key="2">
    <source>
        <dbReference type="ARBA" id="ARBA00022801"/>
    </source>
</evidence>
<dbReference type="EC" id="3.6.1.9" evidence="4"/>
<comment type="similarity">
    <text evidence="4">Belongs to the Maf family. YhdE subfamily.</text>
</comment>
<keyword evidence="6" id="KW-1185">Reference proteome</keyword>
<dbReference type="Gene3D" id="3.90.950.10">
    <property type="match status" value="1"/>
</dbReference>
<organism evidence="5 6">
    <name type="scientific">Chloracidobacterium validum</name>
    <dbReference type="NCBI Taxonomy" id="2821543"/>
    <lineage>
        <taxon>Bacteria</taxon>
        <taxon>Pseudomonadati</taxon>
        <taxon>Acidobacteriota</taxon>
        <taxon>Terriglobia</taxon>
        <taxon>Terriglobales</taxon>
        <taxon>Acidobacteriaceae</taxon>
        <taxon>Chloracidobacterium</taxon>
    </lineage>
</organism>
<dbReference type="EMBL" id="CP072648">
    <property type="protein sequence ID" value="QUW03748.1"/>
    <property type="molecule type" value="Genomic_DNA"/>
</dbReference>
<keyword evidence="3 4" id="KW-0546">Nucleotide metabolism</keyword>
<dbReference type="Proteomes" id="UP000676506">
    <property type="component" value="Chromosome 1"/>
</dbReference>
<feature type="site" description="Important for substrate specificity" evidence="4">
    <location>
        <position position="152"/>
    </location>
</feature>